<feature type="region of interest" description="Disordered" evidence="1">
    <location>
        <begin position="73"/>
        <end position="97"/>
    </location>
</feature>
<feature type="domain" description="FHA" evidence="2">
    <location>
        <begin position="128"/>
        <end position="184"/>
    </location>
</feature>
<dbReference type="InterPro" id="IPR000253">
    <property type="entry name" value="FHA_dom"/>
</dbReference>
<dbReference type="AlphaFoldDB" id="A0A7S1FRI1"/>
<dbReference type="EMBL" id="HBFR01016711">
    <property type="protein sequence ID" value="CAD8885007.1"/>
    <property type="molecule type" value="Transcribed_RNA"/>
</dbReference>
<name>A0A7S1FRI1_9STRA</name>
<sequence>MATVLGTVRETDDTNYVDVDEDITIEEYFQICGQQIQEEFNEYVQLEVKRLTDSFAAVKEDLLQTHASLVTSNNDKENVSPDDKNCGEIEDKSKERKPKHVDLEITIRGGPYDDGKTYLLKPRFRAPCFLGRSTSKKFREKGMSLPRDFEMSTTHGKFEVKNNGVLYYTDLGSTNGSFHENRQVEPEVSLELKDGMVLQIGAGNLHITFKSVY</sequence>
<dbReference type="InterPro" id="IPR008984">
    <property type="entry name" value="SMAD_FHA_dom_sf"/>
</dbReference>
<dbReference type="Gene3D" id="2.60.200.20">
    <property type="match status" value="1"/>
</dbReference>
<reference evidence="3" key="1">
    <citation type="submission" date="2021-01" db="EMBL/GenBank/DDBJ databases">
        <authorList>
            <person name="Corre E."/>
            <person name="Pelletier E."/>
            <person name="Niang G."/>
            <person name="Scheremetjew M."/>
            <person name="Finn R."/>
            <person name="Kale V."/>
            <person name="Holt S."/>
            <person name="Cochrane G."/>
            <person name="Meng A."/>
            <person name="Brown T."/>
            <person name="Cohen L."/>
        </authorList>
    </citation>
    <scope>NUCLEOTIDE SEQUENCE</scope>
    <source>
        <strain evidence="3">308</strain>
    </source>
</reference>
<feature type="compositionally biased region" description="Basic and acidic residues" evidence="1">
    <location>
        <begin position="74"/>
        <end position="97"/>
    </location>
</feature>
<accession>A0A7S1FRI1</accession>
<evidence type="ECO:0000259" key="2">
    <source>
        <dbReference type="PROSITE" id="PS50006"/>
    </source>
</evidence>
<proteinExistence type="predicted"/>
<gene>
    <name evidence="3" type="ORF">CHYS00102_LOCUS12204</name>
</gene>
<organism evidence="3">
    <name type="scientific">Corethron hystrix</name>
    <dbReference type="NCBI Taxonomy" id="216773"/>
    <lineage>
        <taxon>Eukaryota</taxon>
        <taxon>Sar</taxon>
        <taxon>Stramenopiles</taxon>
        <taxon>Ochrophyta</taxon>
        <taxon>Bacillariophyta</taxon>
        <taxon>Coscinodiscophyceae</taxon>
        <taxon>Corethrophycidae</taxon>
        <taxon>Corethrales</taxon>
        <taxon>Corethraceae</taxon>
        <taxon>Corethron</taxon>
    </lineage>
</organism>
<evidence type="ECO:0000256" key="1">
    <source>
        <dbReference type="SAM" id="MobiDB-lite"/>
    </source>
</evidence>
<dbReference type="CDD" id="cd00060">
    <property type="entry name" value="FHA"/>
    <property type="match status" value="1"/>
</dbReference>
<dbReference type="Pfam" id="PF00498">
    <property type="entry name" value="FHA"/>
    <property type="match status" value="1"/>
</dbReference>
<evidence type="ECO:0000313" key="3">
    <source>
        <dbReference type="EMBL" id="CAD8885007.1"/>
    </source>
</evidence>
<dbReference type="PROSITE" id="PS50006">
    <property type="entry name" value="FHA_DOMAIN"/>
    <property type="match status" value="1"/>
</dbReference>
<dbReference type="SUPFAM" id="SSF49879">
    <property type="entry name" value="SMAD/FHA domain"/>
    <property type="match status" value="1"/>
</dbReference>
<protein>
    <recommendedName>
        <fullName evidence="2">FHA domain-containing protein</fullName>
    </recommendedName>
</protein>